<keyword evidence="2" id="KW-1185">Reference proteome</keyword>
<dbReference type="EMBL" id="JYDL01000140">
    <property type="protein sequence ID" value="KRX15093.1"/>
    <property type="molecule type" value="Genomic_DNA"/>
</dbReference>
<name>A0A0V0RLG8_9BILA</name>
<organism evidence="1 2">
    <name type="scientific">Trichinella nelsoni</name>
    <dbReference type="NCBI Taxonomy" id="6336"/>
    <lineage>
        <taxon>Eukaryota</taxon>
        <taxon>Metazoa</taxon>
        <taxon>Ecdysozoa</taxon>
        <taxon>Nematoda</taxon>
        <taxon>Enoplea</taxon>
        <taxon>Dorylaimia</taxon>
        <taxon>Trichinellida</taxon>
        <taxon>Trichinellidae</taxon>
        <taxon>Trichinella</taxon>
    </lineage>
</organism>
<dbReference type="AlphaFoldDB" id="A0A0V0RLG8"/>
<evidence type="ECO:0000313" key="2">
    <source>
        <dbReference type="Proteomes" id="UP000054630"/>
    </source>
</evidence>
<feature type="non-terminal residue" evidence="1">
    <location>
        <position position="1"/>
    </location>
</feature>
<comment type="caution">
    <text evidence="1">The sequence shown here is derived from an EMBL/GenBank/DDBJ whole genome shotgun (WGS) entry which is preliminary data.</text>
</comment>
<protein>
    <submittedName>
        <fullName evidence="1">Uncharacterized protein</fullName>
    </submittedName>
</protein>
<accession>A0A0V0RLG8</accession>
<gene>
    <name evidence="1" type="ORF">T07_4339</name>
</gene>
<dbReference type="Proteomes" id="UP000054630">
    <property type="component" value="Unassembled WGS sequence"/>
</dbReference>
<sequence>LKFGVLVSGQFVGNVIRMFTHLNIKICEFCVLESSCFIISVQYSMLHEKPGVDKSIVLYFGHHPAMFMKGKLIRLRYKV</sequence>
<evidence type="ECO:0000313" key="1">
    <source>
        <dbReference type="EMBL" id="KRX15093.1"/>
    </source>
</evidence>
<proteinExistence type="predicted"/>
<reference evidence="1 2" key="1">
    <citation type="submission" date="2015-01" db="EMBL/GenBank/DDBJ databases">
        <title>Evolution of Trichinella species and genotypes.</title>
        <authorList>
            <person name="Korhonen P.K."/>
            <person name="Edoardo P."/>
            <person name="Giuseppe L.R."/>
            <person name="Gasser R.B."/>
        </authorList>
    </citation>
    <scope>NUCLEOTIDE SEQUENCE [LARGE SCALE GENOMIC DNA]</scope>
    <source>
        <strain evidence="1">ISS37</strain>
    </source>
</reference>